<dbReference type="RefSeq" id="XP_028471487.1">
    <property type="nucleotide sequence ID" value="XM_028610548.1"/>
</dbReference>
<organism evidence="4 5">
    <name type="scientific">Sodiomyces alkalinus (strain CBS 110278 / VKM F-3762 / F11)</name>
    <name type="common">Alkaliphilic filamentous fungus</name>
    <dbReference type="NCBI Taxonomy" id="1314773"/>
    <lineage>
        <taxon>Eukaryota</taxon>
        <taxon>Fungi</taxon>
        <taxon>Dikarya</taxon>
        <taxon>Ascomycota</taxon>
        <taxon>Pezizomycotina</taxon>
        <taxon>Sordariomycetes</taxon>
        <taxon>Hypocreomycetidae</taxon>
        <taxon>Glomerellales</taxon>
        <taxon>Plectosphaerellaceae</taxon>
        <taxon>Sodiomyces</taxon>
    </lineage>
</organism>
<dbReference type="OrthoDB" id="9975416at2759"/>
<dbReference type="CDD" id="cd04301">
    <property type="entry name" value="NAT_SF"/>
    <property type="match status" value="1"/>
</dbReference>
<feature type="domain" description="N-acetyltransferase" evidence="3">
    <location>
        <begin position="11"/>
        <end position="183"/>
    </location>
</feature>
<dbReference type="Gene3D" id="3.40.630.30">
    <property type="match status" value="1"/>
</dbReference>
<dbReference type="STRING" id="1314773.A0A3N2QAA6"/>
<keyword evidence="1 4" id="KW-0808">Transferase</keyword>
<dbReference type="SUPFAM" id="SSF55729">
    <property type="entry name" value="Acyl-CoA N-acyltransferases (Nat)"/>
    <property type="match status" value="1"/>
</dbReference>
<dbReference type="PROSITE" id="PS51186">
    <property type="entry name" value="GNAT"/>
    <property type="match status" value="1"/>
</dbReference>
<dbReference type="InterPro" id="IPR000182">
    <property type="entry name" value="GNAT_dom"/>
</dbReference>
<evidence type="ECO:0000313" key="4">
    <source>
        <dbReference type="EMBL" id="ROT43681.1"/>
    </source>
</evidence>
<dbReference type="InterPro" id="IPR050832">
    <property type="entry name" value="Bact_Acetyltransf"/>
</dbReference>
<gene>
    <name evidence="4" type="ORF">SODALDRAFT_327883</name>
</gene>
<evidence type="ECO:0000256" key="2">
    <source>
        <dbReference type="ARBA" id="ARBA00023315"/>
    </source>
</evidence>
<protein>
    <submittedName>
        <fullName evidence="4">Acyl-CoA N-acyltransferase</fullName>
    </submittedName>
</protein>
<dbReference type="EMBL" id="ML119051">
    <property type="protein sequence ID" value="ROT43681.1"/>
    <property type="molecule type" value="Genomic_DNA"/>
</dbReference>
<dbReference type="InterPro" id="IPR016181">
    <property type="entry name" value="Acyl_CoA_acyltransferase"/>
</dbReference>
<evidence type="ECO:0000259" key="3">
    <source>
        <dbReference type="PROSITE" id="PS51186"/>
    </source>
</evidence>
<dbReference type="GO" id="GO:0016747">
    <property type="term" value="F:acyltransferase activity, transferring groups other than amino-acyl groups"/>
    <property type="evidence" value="ECO:0007669"/>
    <property type="project" value="InterPro"/>
</dbReference>
<dbReference type="Pfam" id="PF00583">
    <property type="entry name" value="Acetyltransf_1"/>
    <property type="match status" value="1"/>
</dbReference>
<keyword evidence="5" id="KW-1185">Reference proteome</keyword>
<evidence type="ECO:0000313" key="5">
    <source>
        <dbReference type="Proteomes" id="UP000272025"/>
    </source>
</evidence>
<keyword evidence="2 4" id="KW-0012">Acyltransferase</keyword>
<dbReference type="PANTHER" id="PTHR43877">
    <property type="entry name" value="AMINOALKYLPHOSPHONATE N-ACETYLTRANSFERASE-RELATED-RELATED"/>
    <property type="match status" value="1"/>
</dbReference>
<name>A0A3N2QAA6_SODAK</name>
<dbReference type="AlphaFoldDB" id="A0A3N2QAA6"/>
<dbReference type="Proteomes" id="UP000272025">
    <property type="component" value="Unassembled WGS sequence"/>
</dbReference>
<reference evidence="4 5" key="1">
    <citation type="journal article" date="2018" name="Mol. Ecol.">
        <title>The obligate alkalophilic soda-lake fungus Sodiomyces alkalinus has shifted to a protein diet.</title>
        <authorList>
            <person name="Grum-Grzhimaylo A.A."/>
            <person name="Falkoski D.L."/>
            <person name="van den Heuvel J."/>
            <person name="Valero-Jimenez C.A."/>
            <person name="Min B."/>
            <person name="Choi I.G."/>
            <person name="Lipzen A."/>
            <person name="Daum C.G."/>
            <person name="Aanen D.K."/>
            <person name="Tsang A."/>
            <person name="Henrissat B."/>
            <person name="Bilanenko E.N."/>
            <person name="de Vries R.P."/>
            <person name="van Kan J.A.L."/>
            <person name="Grigoriev I.V."/>
            <person name="Debets A.J.M."/>
        </authorList>
    </citation>
    <scope>NUCLEOTIDE SEQUENCE [LARGE SCALE GENOMIC DNA]</scope>
    <source>
        <strain evidence="4 5">F11</strain>
    </source>
</reference>
<sequence length="183" mass="20276">MVISTESPLSISLRKATPEDAEAVAKLGAAVFATTYGHAVPPRHIQSYIEETYSVRAVTKDISNPQKDVFLATLDNGAVVGFSVLTRGSSSLEPCVSHLPDTAELQRLYIDTAFHRKGVGRRLASWVESEARAQGFRHLWLSVWEGNTTARKIYERFGYRKVGYCGFDVGGGIQRDRVMLKEL</sequence>
<proteinExistence type="predicted"/>
<dbReference type="GeneID" id="39579026"/>
<evidence type="ECO:0000256" key="1">
    <source>
        <dbReference type="ARBA" id="ARBA00022679"/>
    </source>
</evidence>
<accession>A0A3N2QAA6</accession>